<sequence>MTLTQRVAIVDDEPSVRSGLSNLLQSDGYATLTFASAEAFLNDIPARNDTALVIVDIKLKGMSGAALFEALQQSPTPPPVIFISGHDDETWPRYAGRAGAVAFLRKPIDIDILLEHIQRVLTPGEDKP</sequence>
<proteinExistence type="predicted"/>
<dbReference type="PROSITE" id="PS50110">
    <property type="entry name" value="RESPONSE_REGULATORY"/>
    <property type="match status" value="1"/>
</dbReference>
<dbReference type="RefSeq" id="WP_061495828.1">
    <property type="nucleotide sequence ID" value="NZ_CP115659.1"/>
</dbReference>
<evidence type="ECO:0000256" key="1">
    <source>
        <dbReference type="ARBA" id="ARBA00022553"/>
    </source>
</evidence>
<dbReference type="SMART" id="SM00448">
    <property type="entry name" value="REC"/>
    <property type="match status" value="1"/>
</dbReference>
<dbReference type="SUPFAM" id="SSF52172">
    <property type="entry name" value="CheY-like"/>
    <property type="match status" value="1"/>
</dbReference>
<dbReference type="InterPro" id="IPR050595">
    <property type="entry name" value="Bact_response_regulator"/>
</dbReference>
<dbReference type="Pfam" id="PF00072">
    <property type="entry name" value="Response_reg"/>
    <property type="match status" value="1"/>
</dbReference>
<feature type="modified residue" description="4-aspartylphosphate" evidence="2">
    <location>
        <position position="56"/>
    </location>
</feature>
<evidence type="ECO:0000313" key="5">
    <source>
        <dbReference type="Proteomes" id="UP000198975"/>
    </source>
</evidence>
<dbReference type="InterPro" id="IPR011006">
    <property type="entry name" value="CheY-like_superfamily"/>
</dbReference>
<feature type="domain" description="Response regulatory" evidence="3">
    <location>
        <begin position="6"/>
        <end position="121"/>
    </location>
</feature>
<keyword evidence="5" id="KW-1185">Reference proteome</keyword>
<protein>
    <submittedName>
        <fullName evidence="4">Response regulator receiver domain-containing protein</fullName>
    </submittedName>
</protein>
<name>A0A1C4BSA7_9ENTR</name>
<dbReference type="OrthoDB" id="9802186at2"/>
<dbReference type="PANTHER" id="PTHR44591">
    <property type="entry name" value="STRESS RESPONSE REGULATOR PROTEIN 1"/>
    <property type="match status" value="1"/>
</dbReference>
<evidence type="ECO:0000256" key="2">
    <source>
        <dbReference type="PROSITE-ProRule" id="PRU00169"/>
    </source>
</evidence>
<dbReference type="InterPro" id="IPR001789">
    <property type="entry name" value="Sig_transdc_resp-reg_receiver"/>
</dbReference>
<evidence type="ECO:0000259" key="3">
    <source>
        <dbReference type="PROSITE" id="PS50110"/>
    </source>
</evidence>
<dbReference type="Gene3D" id="3.40.50.2300">
    <property type="match status" value="1"/>
</dbReference>
<accession>A0A1C4BSA7</accession>
<dbReference type="PANTHER" id="PTHR44591:SF25">
    <property type="entry name" value="CHEMOTAXIS TWO-COMPONENT RESPONSE REGULATOR"/>
    <property type="match status" value="1"/>
</dbReference>
<keyword evidence="1 2" id="KW-0597">Phosphoprotein</keyword>
<gene>
    <name evidence="4" type="ORF">GA0061071_105286</name>
</gene>
<dbReference type="AlphaFoldDB" id="A0A1C4BSA7"/>
<evidence type="ECO:0000313" key="4">
    <source>
        <dbReference type="EMBL" id="SCC09622.1"/>
    </source>
</evidence>
<organism evidence="4 5">
    <name type="scientific">Kosakonia oryzendophytica</name>
    <dbReference type="NCBI Taxonomy" id="1005665"/>
    <lineage>
        <taxon>Bacteria</taxon>
        <taxon>Pseudomonadati</taxon>
        <taxon>Pseudomonadota</taxon>
        <taxon>Gammaproteobacteria</taxon>
        <taxon>Enterobacterales</taxon>
        <taxon>Enterobacteriaceae</taxon>
        <taxon>Kosakonia</taxon>
    </lineage>
</organism>
<reference evidence="5" key="1">
    <citation type="submission" date="2016-08" db="EMBL/GenBank/DDBJ databases">
        <authorList>
            <person name="Varghese N."/>
            <person name="Submissions Spin"/>
        </authorList>
    </citation>
    <scope>NUCLEOTIDE SEQUENCE [LARGE SCALE GENOMIC DNA]</scope>
    <source>
        <strain evidence="5">REICA_082</strain>
    </source>
</reference>
<dbReference type="Proteomes" id="UP000198975">
    <property type="component" value="Unassembled WGS sequence"/>
</dbReference>
<dbReference type="GO" id="GO:0000160">
    <property type="term" value="P:phosphorelay signal transduction system"/>
    <property type="evidence" value="ECO:0007669"/>
    <property type="project" value="InterPro"/>
</dbReference>
<dbReference type="EMBL" id="FMAY01000005">
    <property type="protein sequence ID" value="SCC09622.1"/>
    <property type="molecule type" value="Genomic_DNA"/>
</dbReference>